<evidence type="ECO:0000313" key="1">
    <source>
        <dbReference type="EMBL" id="QPB83312.1"/>
    </source>
</evidence>
<dbReference type="Proteomes" id="UP000305729">
    <property type="component" value="Chromosome 1"/>
</dbReference>
<accession>A0A5S3UWG5</accession>
<dbReference type="InterPro" id="IPR036513">
    <property type="entry name" value="STAS_dom_sf"/>
</dbReference>
<protein>
    <recommendedName>
        <fullName evidence="3">STAS/SEC14 domain-containing protein</fullName>
    </recommendedName>
</protein>
<evidence type="ECO:0008006" key="3">
    <source>
        <dbReference type="Google" id="ProtNLM"/>
    </source>
</evidence>
<proteinExistence type="predicted"/>
<dbReference type="Pfam" id="PF11964">
    <property type="entry name" value="SpoIIAA-like"/>
    <property type="match status" value="1"/>
</dbReference>
<dbReference type="InterPro" id="IPR021866">
    <property type="entry name" value="SpoIIAA-like"/>
</dbReference>
<dbReference type="EMBL" id="CP045429">
    <property type="protein sequence ID" value="QPB83312.1"/>
    <property type="molecule type" value="Genomic_DNA"/>
</dbReference>
<dbReference type="RefSeq" id="WP_138538201.1">
    <property type="nucleotide sequence ID" value="NZ_CP045429.1"/>
</dbReference>
<sequence>MSDFNTHGQWRCKTIYNNIIRVESTGSFNKEGYQEIVDDIKEQINLSHLTRYAILFYNYEYEGATIDAYQFGAQAMAHFFDSGCVAFANVDNCSWSIEVEVRFADYRKDVEQMFKAFTDERDAINWLKSVLDT</sequence>
<dbReference type="SUPFAM" id="SSF52091">
    <property type="entry name" value="SpoIIaa-like"/>
    <property type="match status" value="1"/>
</dbReference>
<dbReference type="AlphaFoldDB" id="A0A5S3UWG5"/>
<gene>
    <name evidence="1" type="ORF">CWC22_010045</name>
</gene>
<reference evidence="1 2" key="1">
    <citation type="submission" date="2019-10" db="EMBL/GenBank/DDBJ databases">
        <title>Pseudoalteromonas rubra S4059.</title>
        <authorList>
            <person name="Paulsen S."/>
            <person name="Wang X."/>
        </authorList>
    </citation>
    <scope>NUCLEOTIDE SEQUENCE [LARGE SCALE GENOMIC DNA]</scope>
    <source>
        <strain evidence="1 2">S4059</strain>
    </source>
</reference>
<organism evidence="1 2">
    <name type="scientific">Pseudoalteromonas rubra</name>
    <dbReference type="NCBI Taxonomy" id="43658"/>
    <lineage>
        <taxon>Bacteria</taxon>
        <taxon>Pseudomonadati</taxon>
        <taxon>Pseudomonadota</taxon>
        <taxon>Gammaproteobacteria</taxon>
        <taxon>Alteromonadales</taxon>
        <taxon>Pseudoalteromonadaceae</taxon>
        <taxon>Pseudoalteromonas</taxon>
    </lineage>
</organism>
<name>A0A5S3UWG5_9GAMM</name>
<evidence type="ECO:0000313" key="2">
    <source>
        <dbReference type="Proteomes" id="UP000305729"/>
    </source>
</evidence>